<keyword evidence="2 12" id="KW-0436">Ligase</keyword>
<comment type="similarity">
    <text evidence="1 13">Belongs to the ATP-dependent DNA ligase family.</text>
</comment>
<proteinExistence type="inferred from homology"/>
<evidence type="ECO:0000256" key="2">
    <source>
        <dbReference type="ARBA" id="ARBA00022598"/>
    </source>
</evidence>
<evidence type="ECO:0000256" key="10">
    <source>
        <dbReference type="ARBA" id="ARBA00023306"/>
    </source>
</evidence>
<keyword evidence="3" id="KW-0132">Cell division</keyword>
<dbReference type="EC" id="6.5.1.1" evidence="12"/>
<evidence type="ECO:0000256" key="5">
    <source>
        <dbReference type="ARBA" id="ARBA00022741"/>
    </source>
</evidence>
<dbReference type="GO" id="GO:0003677">
    <property type="term" value="F:DNA binding"/>
    <property type="evidence" value="ECO:0007669"/>
    <property type="project" value="InterPro"/>
</dbReference>
<evidence type="ECO:0000256" key="12">
    <source>
        <dbReference type="RuleBase" id="RU000617"/>
    </source>
</evidence>
<protein>
    <recommendedName>
        <fullName evidence="12">DNA ligase</fullName>
        <ecNumber evidence="12">6.5.1.1</ecNumber>
    </recommendedName>
</protein>
<dbReference type="GO" id="GO:0006281">
    <property type="term" value="P:DNA repair"/>
    <property type="evidence" value="ECO:0007669"/>
    <property type="project" value="UniProtKB-KW"/>
</dbReference>
<dbReference type="GO" id="GO:0005524">
    <property type="term" value="F:ATP binding"/>
    <property type="evidence" value="ECO:0007669"/>
    <property type="project" value="UniProtKB-KW"/>
</dbReference>
<evidence type="ECO:0000256" key="4">
    <source>
        <dbReference type="ARBA" id="ARBA00022705"/>
    </source>
</evidence>
<dbReference type="InterPro" id="IPR012308">
    <property type="entry name" value="DNA_ligase_ATP-dep_N"/>
</dbReference>
<name>A0A6J4HZA5_9BACT</name>
<dbReference type="InterPro" id="IPR012309">
    <property type="entry name" value="DNA_ligase_ATP-dep_C"/>
</dbReference>
<dbReference type="GO" id="GO:0051301">
    <property type="term" value="P:cell division"/>
    <property type="evidence" value="ECO:0007669"/>
    <property type="project" value="UniProtKB-KW"/>
</dbReference>
<organism evidence="15">
    <name type="scientific">uncultured Chthoniobacterales bacterium</name>
    <dbReference type="NCBI Taxonomy" id="1836801"/>
    <lineage>
        <taxon>Bacteria</taxon>
        <taxon>Pseudomonadati</taxon>
        <taxon>Verrucomicrobiota</taxon>
        <taxon>Spartobacteria</taxon>
        <taxon>Chthoniobacterales</taxon>
        <taxon>environmental samples</taxon>
    </lineage>
</organism>
<evidence type="ECO:0000256" key="9">
    <source>
        <dbReference type="ARBA" id="ARBA00023204"/>
    </source>
</evidence>
<dbReference type="PANTHER" id="PTHR45674:SF4">
    <property type="entry name" value="DNA LIGASE 1"/>
    <property type="match status" value="1"/>
</dbReference>
<gene>
    <name evidence="15" type="ORF">AVDCRST_MAG42-1538</name>
</gene>
<dbReference type="GO" id="GO:0006260">
    <property type="term" value="P:DNA replication"/>
    <property type="evidence" value="ECO:0007669"/>
    <property type="project" value="UniProtKB-KW"/>
</dbReference>
<evidence type="ECO:0000256" key="3">
    <source>
        <dbReference type="ARBA" id="ARBA00022618"/>
    </source>
</evidence>
<dbReference type="PANTHER" id="PTHR45674">
    <property type="entry name" value="DNA LIGASE 1/3 FAMILY MEMBER"/>
    <property type="match status" value="1"/>
</dbReference>
<dbReference type="GO" id="GO:0006310">
    <property type="term" value="P:DNA recombination"/>
    <property type="evidence" value="ECO:0007669"/>
    <property type="project" value="UniProtKB-KW"/>
</dbReference>
<keyword evidence="5 12" id="KW-0547">Nucleotide-binding</keyword>
<evidence type="ECO:0000259" key="14">
    <source>
        <dbReference type="PROSITE" id="PS50160"/>
    </source>
</evidence>
<dbReference type="SUPFAM" id="SSF56281">
    <property type="entry name" value="Metallo-hydrolase/oxidoreductase"/>
    <property type="match status" value="1"/>
</dbReference>
<evidence type="ECO:0000256" key="8">
    <source>
        <dbReference type="ARBA" id="ARBA00023172"/>
    </source>
</evidence>
<dbReference type="CDD" id="cd07972">
    <property type="entry name" value="OBF_DNA_ligase_Arch_LigB"/>
    <property type="match status" value="1"/>
</dbReference>
<keyword evidence="8 12" id="KW-0233">DNA recombination</keyword>
<dbReference type="GO" id="GO:0071897">
    <property type="term" value="P:DNA biosynthetic process"/>
    <property type="evidence" value="ECO:0007669"/>
    <property type="project" value="InterPro"/>
</dbReference>
<dbReference type="SUPFAM" id="SSF56091">
    <property type="entry name" value="DNA ligase/mRNA capping enzyme, catalytic domain"/>
    <property type="match status" value="1"/>
</dbReference>
<evidence type="ECO:0000256" key="6">
    <source>
        <dbReference type="ARBA" id="ARBA00022763"/>
    </source>
</evidence>
<dbReference type="NCBIfam" id="TIGR00574">
    <property type="entry name" value="dnl1"/>
    <property type="match status" value="1"/>
</dbReference>
<evidence type="ECO:0000313" key="15">
    <source>
        <dbReference type="EMBL" id="CAA9238097.1"/>
    </source>
</evidence>
<reference evidence="15" key="1">
    <citation type="submission" date="2020-02" db="EMBL/GenBank/DDBJ databases">
        <authorList>
            <person name="Meier V. D."/>
        </authorList>
    </citation>
    <scope>NUCLEOTIDE SEQUENCE</scope>
    <source>
        <strain evidence="15">AVDCRST_MAG42</strain>
    </source>
</reference>
<keyword evidence="10" id="KW-0131">Cell cycle</keyword>
<keyword evidence="7 12" id="KW-0067">ATP-binding</keyword>
<dbReference type="Gene3D" id="1.10.3260.10">
    <property type="entry name" value="DNA ligase, ATP-dependent, N-terminal domain"/>
    <property type="match status" value="1"/>
</dbReference>
<dbReference type="InterPro" id="IPR000977">
    <property type="entry name" value="DNA_ligase_ATP-dep"/>
</dbReference>
<dbReference type="Gene3D" id="3.60.15.10">
    <property type="entry name" value="Ribonuclease Z/Hydroxyacylglutathione hydrolase-like"/>
    <property type="match status" value="1"/>
</dbReference>
<dbReference type="SUPFAM" id="SSF117018">
    <property type="entry name" value="ATP-dependent DNA ligase DNA-binding domain"/>
    <property type="match status" value="1"/>
</dbReference>
<accession>A0A6J4HZA5</accession>
<dbReference type="Pfam" id="PF04679">
    <property type="entry name" value="DNA_ligase_A_C"/>
    <property type="match status" value="1"/>
</dbReference>
<dbReference type="InterPro" id="IPR036599">
    <property type="entry name" value="DNA_ligase_N_sf"/>
</dbReference>
<feature type="domain" description="ATP-dependent DNA ligase family profile" evidence="14">
    <location>
        <begin position="670"/>
        <end position="797"/>
    </location>
</feature>
<dbReference type="PROSITE" id="PS50160">
    <property type="entry name" value="DNA_LIGASE_A3"/>
    <property type="match status" value="1"/>
</dbReference>
<dbReference type="SUPFAM" id="SSF50249">
    <property type="entry name" value="Nucleic acid-binding proteins"/>
    <property type="match status" value="1"/>
</dbReference>
<evidence type="ECO:0000256" key="11">
    <source>
        <dbReference type="ARBA" id="ARBA00034003"/>
    </source>
</evidence>
<dbReference type="EMBL" id="CADCTA010000060">
    <property type="protein sequence ID" value="CAA9238097.1"/>
    <property type="molecule type" value="Genomic_DNA"/>
</dbReference>
<evidence type="ECO:0000256" key="1">
    <source>
        <dbReference type="ARBA" id="ARBA00007572"/>
    </source>
</evidence>
<keyword evidence="9 12" id="KW-0234">DNA repair</keyword>
<dbReference type="Pfam" id="PF04675">
    <property type="entry name" value="DNA_ligase_A_N"/>
    <property type="match status" value="1"/>
</dbReference>
<keyword evidence="4" id="KW-0235">DNA replication</keyword>
<dbReference type="GO" id="GO:0003910">
    <property type="term" value="F:DNA ligase (ATP) activity"/>
    <property type="evidence" value="ECO:0007669"/>
    <property type="project" value="UniProtKB-EC"/>
</dbReference>
<sequence>MIEVRYDRGVYLPAHDLWLDPWDAKPLAFVSHAHSDHIAPHEEIIVSERTARLMQARMPGERHEHIVPFGEPGIVRGLNLTLLPAGHIFGSAQFYLETEAGSLLYTGDFKLRPGRSAEPTEWRQADTLIMETTYGLPRYRLPPTEDVIAEIVAFCRDALEENAVPVLLGYSLGKAQEILCSLAGAGLTPMLHGSVFRMTRIYEQFGQSFCEYERYDANAVAGKVLICPPSANRSRMLEKIPNKRVAMISGWAVDPNARYRYQVDAAFPLSDHADYTDLVRYVELVQPKRVLTLHGFAAEFARDLRERGVEAWALSQQNQLELMLPKAAVAASLAPANVPPSETPNESEFSRFAELGEAIAATPAKLAKVRLLADYLRSLDAEQLPIAARYLTGKAFAQSDPRTLQVGWAVIFRATLAATKLHDSDLHRIAGSHGDAGKTAFEALDGRTSPEPFTLVESKQLLDSLHKARGPVAKTELLQSRLAKLSAREGQYLVKILTGDLRIGLREGLVEEAIASAFAAPLDDVKEANMLLGDIGQTALLASRGELRTAELSLFRPIKCMLASPEPTAEAIWTRFADGNDAAHTIYVEDKFDGIRAQLHRGRERVEIFSRDLRRMTDQFPELVERARSFESEVILDGEIMAFEHGRKLTFFDLQKRLGRKNHGHDLFDTASADVPVVFVAFDLVWLDGRSLLKSPLRERRDALRALQLPSQFQLSDISPVHSAEELEQAFGLARRRMNEGLMVKDPESFYSPGRRGMFWFKLKKELATLDVVVVAAELGHGKRNHVLSDYTFAVRDDATGELLPIGKAYSGLTDVEIAELTEHFKQNTIVDRGRYREVKPDTVLEVAFDAVQPSTRHASGYALRFPRIKAIRRDKSVDAIDTLSYARRLAEERAGGKG</sequence>
<dbReference type="InterPro" id="IPR012340">
    <property type="entry name" value="NA-bd_OB-fold"/>
</dbReference>
<dbReference type="InterPro" id="IPR036866">
    <property type="entry name" value="RibonucZ/Hydroxyglut_hydro"/>
</dbReference>
<dbReference type="Pfam" id="PF01068">
    <property type="entry name" value="DNA_ligase_A_M"/>
    <property type="match status" value="1"/>
</dbReference>
<dbReference type="CDD" id="cd07898">
    <property type="entry name" value="Adenylation_DNA_ligase"/>
    <property type="match status" value="1"/>
</dbReference>
<dbReference type="Gene3D" id="3.30.470.30">
    <property type="entry name" value="DNA ligase/mRNA capping enzyme"/>
    <property type="match status" value="1"/>
</dbReference>
<dbReference type="AlphaFoldDB" id="A0A6J4HZA5"/>
<dbReference type="Gene3D" id="2.40.50.140">
    <property type="entry name" value="Nucleic acid-binding proteins"/>
    <property type="match status" value="1"/>
</dbReference>
<evidence type="ECO:0000256" key="7">
    <source>
        <dbReference type="ARBA" id="ARBA00022840"/>
    </source>
</evidence>
<evidence type="ECO:0000256" key="13">
    <source>
        <dbReference type="RuleBase" id="RU004196"/>
    </source>
</evidence>
<comment type="catalytic activity">
    <reaction evidence="11 12">
        <text>ATP + (deoxyribonucleotide)n-3'-hydroxyl + 5'-phospho-(deoxyribonucleotide)m = (deoxyribonucleotide)n+m + AMP + diphosphate.</text>
        <dbReference type="EC" id="6.5.1.1"/>
    </reaction>
</comment>
<dbReference type="InterPro" id="IPR012310">
    <property type="entry name" value="DNA_ligase_ATP-dep_cent"/>
</dbReference>
<keyword evidence="6 12" id="KW-0227">DNA damage</keyword>
<dbReference type="InterPro" id="IPR016059">
    <property type="entry name" value="DNA_ligase_ATP-dep_CS"/>
</dbReference>
<dbReference type="InterPro" id="IPR050191">
    <property type="entry name" value="ATP-dep_DNA_ligase"/>
</dbReference>
<dbReference type="PROSITE" id="PS00697">
    <property type="entry name" value="DNA_LIGASE_A1"/>
    <property type="match status" value="1"/>
</dbReference>